<dbReference type="InterPro" id="IPR036249">
    <property type="entry name" value="Thioredoxin-like_sf"/>
</dbReference>
<dbReference type="PROSITE" id="PS50404">
    <property type="entry name" value="GST_NTER"/>
    <property type="match status" value="1"/>
</dbReference>
<dbReference type="PANTHER" id="PTHR44051:SF19">
    <property type="entry name" value="DISULFIDE-BOND OXIDOREDUCTASE YFCG"/>
    <property type="match status" value="1"/>
</dbReference>
<dbReference type="InterPro" id="IPR040079">
    <property type="entry name" value="Glutathione_S-Trfase"/>
</dbReference>
<proteinExistence type="predicted"/>
<name>A0ABX5NKY8_9HYPH</name>
<evidence type="ECO:0000259" key="1">
    <source>
        <dbReference type="PROSITE" id="PS50404"/>
    </source>
</evidence>
<dbReference type="SFLD" id="SFLDS00019">
    <property type="entry name" value="Glutathione_Transferase_(cytos"/>
    <property type="match status" value="1"/>
</dbReference>
<dbReference type="SUPFAM" id="SSF52833">
    <property type="entry name" value="Thioredoxin-like"/>
    <property type="match status" value="1"/>
</dbReference>
<dbReference type="Pfam" id="PF13410">
    <property type="entry name" value="GST_C_2"/>
    <property type="match status" value="1"/>
</dbReference>
<dbReference type="RefSeq" id="WP_110793739.1">
    <property type="nucleotide sequence ID" value="NZ_QJRY01000010.1"/>
</dbReference>
<dbReference type="InterPro" id="IPR004045">
    <property type="entry name" value="Glutathione_S-Trfase_N"/>
</dbReference>
<dbReference type="InterPro" id="IPR010987">
    <property type="entry name" value="Glutathione-S-Trfase_C-like"/>
</dbReference>
<dbReference type="CDD" id="cd03047">
    <property type="entry name" value="GST_N_2"/>
    <property type="match status" value="1"/>
</dbReference>
<dbReference type="SFLD" id="SFLDG00358">
    <property type="entry name" value="Main_(cytGST)"/>
    <property type="match status" value="1"/>
</dbReference>
<evidence type="ECO:0000259" key="2">
    <source>
        <dbReference type="PROSITE" id="PS50405"/>
    </source>
</evidence>
<comment type="caution">
    <text evidence="3">The sequence shown here is derived from an EMBL/GenBank/DDBJ whole genome shotgun (WGS) entry which is preliminary data.</text>
</comment>
<dbReference type="SUPFAM" id="SSF47616">
    <property type="entry name" value="GST C-terminal domain-like"/>
    <property type="match status" value="1"/>
</dbReference>
<organism evidence="3 4">
    <name type="scientific">Rhizobium wuzhouense</name>
    <dbReference type="NCBI Taxonomy" id="1986026"/>
    <lineage>
        <taxon>Bacteria</taxon>
        <taxon>Pseudomonadati</taxon>
        <taxon>Pseudomonadota</taxon>
        <taxon>Alphaproteobacteria</taxon>
        <taxon>Hyphomicrobiales</taxon>
        <taxon>Rhizobiaceae</taxon>
        <taxon>Rhizobium/Agrobacterium group</taxon>
        <taxon>Rhizobium</taxon>
    </lineage>
</organism>
<dbReference type="Gene3D" id="3.40.30.10">
    <property type="entry name" value="Glutaredoxin"/>
    <property type="match status" value="1"/>
</dbReference>
<feature type="domain" description="GST N-terminal" evidence="1">
    <location>
        <begin position="2"/>
        <end position="83"/>
    </location>
</feature>
<dbReference type="PANTHER" id="PTHR44051">
    <property type="entry name" value="GLUTATHIONE S-TRANSFERASE-RELATED"/>
    <property type="match status" value="1"/>
</dbReference>
<evidence type="ECO:0000313" key="4">
    <source>
        <dbReference type="Proteomes" id="UP000247536"/>
    </source>
</evidence>
<keyword evidence="4" id="KW-1185">Reference proteome</keyword>
<dbReference type="EMBL" id="QJRY01000010">
    <property type="protein sequence ID" value="PYB70218.1"/>
    <property type="molecule type" value="Genomic_DNA"/>
</dbReference>
<dbReference type="PROSITE" id="PS50405">
    <property type="entry name" value="GST_CTER"/>
    <property type="match status" value="1"/>
</dbReference>
<feature type="domain" description="GST C-terminal" evidence="2">
    <location>
        <begin position="88"/>
        <end position="199"/>
    </location>
</feature>
<accession>A0ABX5NKY8</accession>
<reference evidence="3 4" key="1">
    <citation type="submission" date="2018-06" db="EMBL/GenBank/DDBJ databases">
        <title>Rhizobium wuzhouense sp. nov., isolated from roots of Oryza officinalis.</title>
        <authorList>
            <person name="Yuan T."/>
        </authorList>
    </citation>
    <scope>NUCLEOTIDE SEQUENCE [LARGE SCALE GENOMIC DNA]</scope>
    <source>
        <strain evidence="3 4">W44</strain>
    </source>
</reference>
<dbReference type="Gene3D" id="1.20.1050.10">
    <property type="match status" value="1"/>
</dbReference>
<dbReference type="Pfam" id="PF02798">
    <property type="entry name" value="GST_N"/>
    <property type="match status" value="1"/>
</dbReference>
<protein>
    <submittedName>
        <fullName evidence="3">Glutathione S-transferase family protein</fullName>
    </submittedName>
</protein>
<evidence type="ECO:0000313" key="3">
    <source>
        <dbReference type="EMBL" id="PYB70218.1"/>
    </source>
</evidence>
<sequence length="199" mass="22008">MNMLKIYGRSDSSNSAKVYWLLDEIGQTYDRIDCGGKFGGNDQPAYLAMNPNGKVPTVVDGDVVVWESNAILRYIASRHKAVSLWPEDAAGRAAIDMWMDWSATTLTPPLGRLRKALKAGEDFATAPVFAAFQLLDTHLEGSRYIAGNQFSIADIAAGANIHRWTLLLLEKPELKNIAAYHQRLLERPAFVSRIAQSLS</sequence>
<dbReference type="Proteomes" id="UP000247536">
    <property type="component" value="Unassembled WGS sequence"/>
</dbReference>
<dbReference type="SFLD" id="SFLDG01150">
    <property type="entry name" value="Main.1:_Beta-like"/>
    <property type="match status" value="1"/>
</dbReference>
<dbReference type="InterPro" id="IPR036282">
    <property type="entry name" value="Glutathione-S-Trfase_C_sf"/>
</dbReference>
<gene>
    <name evidence="3" type="ORF">DMY87_21730</name>
</gene>